<evidence type="ECO:0000313" key="1">
    <source>
        <dbReference type="EMBL" id="JAD84680.1"/>
    </source>
</evidence>
<sequence length="44" mass="5100">MILLVDSHFSVDLCKLISEKKYIMHKFAVCKFFDNINCKCLCTG</sequence>
<protein>
    <submittedName>
        <fullName evidence="1">Uncharacterized protein</fullName>
    </submittedName>
</protein>
<accession>A0A0A9DGD4</accession>
<reference evidence="1" key="1">
    <citation type="submission" date="2014-09" db="EMBL/GenBank/DDBJ databases">
        <authorList>
            <person name="Magalhaes I.L.F."/>
            <person name="Oliveira U."/>
            <person name="Santos F.R."/>
            <person name="Vidigal T.H.D.A."/>
            <person name="Brescovit A.D."/>
            <person name="Santos A.J."/>
        </authorList>
    </citation>
    <scope>NUCLEOTIDE SEQUENCE</scope>
    <source>
        <tissue evidence="1">Shoot tissue taken approximately 20 cm above the soil surface</tissue>
    </source>
</reference>
<reference evidence="1" key="2">
    <citation type="journal article" date="2015" name="Data Brief">
        <title>Shoot transcriptome of the giant reed, Arundo donax.</title>
        <authorList>
            <person name="Barrero R.A."/>
            <person name="Guerrero F.D."/>
            <person name="Moolhuijzen P."/>
            <person name="Goolsby J.A."/>
            <person name="Tidwell J."/>
            <person name="Bellgard S.E."/>
            <person name="Bellgard M.I."/>
        </authorList>
    </citation>
    <scope>NUCLEOTIDE SEQUENCE</scope>
    <source>
        <tissue evidence="1">Shoot tissue taken approximately 20 cm above the soil surface</tissue>
    </source>
</reference>
<proteinExistence type="predicted"/>
<name>A0A0A9DGD4_ARUDO</name>
<organism evidence="1">
    <name type="scientific">Arundo donax</name>
    <name type="common">Giant reed</name>
    <name type="synonym">Donax arundinaceus</name>
    <dbReference type="NCBI Taxonomy" id="35708"/>
    <lineage>
        <taxon>Eukaryota</taxon>
        <taxon>Viridiplantae</taxon>
        <taxon>Streptophyta</taxon>
        <taxon>Embryophyta</taxon>
        <taxon>Tracheophyta</taxon>
        <taxon>Spermatophyta</taxon>
        <taxon>Magnoliopsida</taxon>
        <taxon>Liliopsida</taxon>
        <taxon>Poales</taxon>
        <taxon>Poaceae</taxon>
        <taxon>PACMAD clade</taxon>
        <taxon>Arundinoideae</taxon>
        <taxon>Arundineae</taxon>
        <taxon>Arundo</taxon>
    </lineage>
</organism>
<dbReference type="EMBL" id="GBRH01213215">
    <property type="protein sequence ID" value="JAD84680.1"/>
    <property type="molecule type" value="Transcribed_RNA"/>
</dbReference>
<dbReference type="AlphaFoldDB" id="A0A0A9DGD4"/>